<feature type="compositionally biased region" description="Acidic residues" evidence="3">
    <location>
        <begin position="233"/>
        <end position="248"/>
    </location>
</feature>
<reference evidence="6" key="1">
    <citation type="submission" date="2021-01" db="EMBL/GenBank/DDBJ databases">
        <authorList>
            <person name="Corre E."/>
            <person name="Pelletier E."/>
            <person name="Niang G."/>
            <person name="Scheremetjew M."/>
            <person name="Finn R."/>
            <person name="Kale V."/>
            <person name="Holt S."/>
            <person name="Cochrane G."/>
            <person name="Meng A."/>
            <person name="Brown T."/>
            <person name="Cohen L."/>
        </authorList>
    </citation>
    <scope>NUCLEOTIDE SEQUENCE</scope>
    <source>
        <strain evidence="6">CCMP1452</strain>
    </source>
</reference>
<dbReference type="InterPro" id="IPR010920">
    <property type="entry name" value="LSM_dom_sf"/>
</dbReference>
<gene>
    <name evidence="6" type="ORF">EANT1437_LOCUS6108</name>
</gene>
<dbReference type="PROSITE" id="PS51536">
    <property type="entry name" value="TFG"/>
    <property type="match status" value="1"/>
</dbReference>
<feature type="compositionally biased region" description="Polar residues" evidence="3">
    <location>
        <begin position="140"/>
        <end position="158"/>
    </location>
</feature>
<feature type="short sequence motif" description="FFD box" evidence="1">
    <location>
        <begin position="256"/>
        <end position="271"/>
    </location>
</feature>
<protein>
    <recommendedName>
        <fullName evidence="7">DFDF domain-containing protein</fullName>
    </recommendedName>
</protein>
<dbReference type="PROSITE" id="PS51513">
    <property type="entry name" value="FFD"/>
    <property type="match status" value="1"/>
</dbReference>
<dbReference type="PANTHER" id="PTHR13586">
    <property type="entry name" value="SCD6 PROTEIN-RELATED"/>
    <property type="match status" value="1"/>
</dbReference>
<accession>A0A7S2RDI4</accession>
<dbReference type="SMART" id="SM01271">
    <property type="entry name" value="LSM14"/>
    <property type="match status" value="1"/>
</dbReference>
<sequence length="391" mass="42357">MAHNPLLGSRISLISKKNIRYEGTLYSINELDATVALQNVRAFGTEGREKIDPTCTFVSPQDAVHPYLLFRGCDIKDLHVHESASTPEIPTTDTPPPTDPAILSTSAPPEVTKQRGSGKNADPINKEREDAKKSNKDDNITNPEKTIPSSSKNAVKPSSQPPRIKSRDSSTNKKGRQIKSTQKMIGTGASLLNRKARGAVEGVEGPDQTHVGDFDFESNLAEFSKVNIIAGENDTDEDEEDDSNDEQDNIAGSGTCVYTKDDFFDEISCDVLDKQNGIDNRLRGAAERSLNTETFGAVSLGTDRRGGRRNRRGRGGGRGGRGGGRGGRGRDFGRGGGGYDGSAPRENNRWKRVQGDNRRRGHGDISTRRTYGDGGLSRAAQQQFAQAGGER</sequence>
<feature type="compositionally biased region" description="Gly residues" evidence="3">
    <location>
        <begin position="316"/>
        <end position="326"/>
    </location>
</feature>
<feature type="region of interest" description="Disordered" evidence="3">
    <location>
        <begin position="230"/>
        <end position="254"/>
    </location>
</feature>
<dbReference type="Pfam" id="PF12701">
    <property type="entry name" value="LSM14"/>
    <property type="match status" value="1"/>
</dbReference>
<dbReference type="InterPro" id="IPR025609">
    <property type="entry name" value="Lsm14-like_N"/>
</dbReference>
<feature type="compositionally biased region" description="Basic and acidic residues" evidence="3">
    <location>
        <begin position="124"/>
        <end position="139"/>
    </location>
</feature>
<dbReference type="Gene3D" id="2.30.30.100">
    <property type="match status" value="1"/>
</dbReference>
<dbReference type="GO" id="GO:0000932">
    <property type="term" value="C:P-body"/>
    <property type="evidence" value="ECO:0007669"/>
    <property type="project" value="TreeGrafter"/>
</dbReference>
<feature type="domain" description="FFD box profile" evidence="4">
    <location>
        <begin position="256"/>
        <end position="271"/>
    </location>
</feature>
<dbReference type="SUPFAM" id="SSF50182">
    <property type="entry name" value="Sm-like ribonucleoproteins"/>
    <property type="match status" value="1"/>
</dbReference>
<dbReference type="InterPro" id="IPR025768">
    <property type="entry name" value="TFG_box"/>
</dbReference>
<feature type="domain" description="TFG box profile" evidence="5">
    <location>
        <begin position="279"/>
        <end position="299"/>
    </location>
</feature>
<feature type="region of interest" description="Disordered" evidence="3">
    <location>
        <begin position="84"/>
        <end position="192"/>
    </location>
</feature>
<organism evidence="6">
    <name type="scientific">Eucampia antarctica</name>
    <dbReference type="NCBI Taxonomy" id="49252"/>
    <lineage>
        <taxon>Eukaryota</taxon>
        <taxon>Sar</taxon>
        <taxon>Stramenopiles</taxon>
        <taxon>Ochrophyta</taxon>
        <taxon>Bacillariophyta</taxon>
        <taxon>Mediophyceae</taxon>
        <taxon>Biddulphiophycidae</taxon>
        <taxon>Hemiaulales</taxon>
        <taxon>Hemiaulaceae</taxon>
        <taxon>Eucampia</taxon>
    </lineage>
</organism>
<feature type="region of interest" description="Disordered" evidence="3">
    <location>
        <begin position="292"/>
        <end position="391"/>
    </location>
</feature>
<evidence type="ECO:0000256" key="1">
    <source>
        <dbReference type="PROSITE-ProRule" id="PRU00846"/>
    </source>
</evidence>
<dbReference type="EMBL" id="HBHI01011901">
    <property type="protein sequence ID" value="CAD9667920.1"/>
    <property type="molecule type" value="Transcribed_RNA"/>
</dbReference>
<evidence type="ECO:0000256" key="2">
    <source>
        <dbReference type="PROSITE-ProRule" id="PRU00869"/>
    </source>
</evidence>
<proteinExistence type="predicted"/>
<feature type="short sequence motif" description="TFG box" evidence="2">
    <location>
        <begin position="279"/>
        <end position="299"/>
    </location>
</feature>
<feature type="compositionally biased region" description="Basic residues" evidence="3">
    <location>
        <begin position="306"/>
        <end position="315"/>
    </location>
</feature>
<dbReference type="InterPro" id="IPR025761">
    <property type="entry name" value="FFD_box"/>
</dbReference>
<dbReference type="SMART" id="SM01199">
    <property type="entry name" value="FDF"/>
    <property type="match status" value="1"/>
</dbReference>
<evidence type="ECO:0000313" key="6">
    <source>
        <dbReference type="EMBL" id="CAD9667920.1"/>
    </source>
</evidence>
<dbReference type="GO" id="GO:0033962">
    <property type="term" value="P:P-body assembly"/>
    <property type="evidence" value="ECO:0007669"/>
    <property type="project" value="TreeGrafter"/>
</dbReference>
<evidence type="ECO:0008006" key="7">
    <source>
        <dbReference type="Google" id="ProtNLM"/>
    </source>
</evidence>
<dbReference type="GO" id="GO:0003729">
    <property type="term" value="F:mRNA binding"/>
    <property type="evidence" value="ECO:0007669"/>
    <property type="project" value="TreeGrafter"/>
</dbReference>
<name>A0A7S2RDI4_9STRA</name>
<dbReference type="InterPro" id="IPR019050">
    <property type="entry name" value="FDF_dom"/>
</dbReference>
<dbReference type="CDD" id="cd01736">
    <property type="entry name" value="LSm14_N"/>
    <property type="match status" value="1"/>
</dbReference>
<evidence type="ECO:0000259" key="5">
    <source>
        <dbReference type="PROSITE" id="PS51536"/>
    </source>
</evidence>
<dbReference type="GO" id="GO:0034063">
    <property type="term" value="P:stress granule assembly"/>
    <property type="evidence" value="ECO:0007669"/>
    <property type="project" value="TreeGrafter"/>
</dbReference>
<feature type="compositionally biased region" description="Basic and acidic residues" evidence="3">
    <location>
        <begin position="346"/>
        <end position="371"/>
    </location>
</feature>
<dbReference type="AlphaFoldDB" id="A0A7S2RDI4"/>
<evidence type="ECO:0000259" key="4">
    <source>
        <dbReference type="PROSITE" id="PS51513"/>
    </source>
</evidence>
<feature type="compositionally biased region" description="Low complexity" evidence="3">
    <location>
        <begin position="379"/>
        <end position="391"/>
    </location>
</feature>
<dbReference type="Pfam" id="PF09532">
    <property type="entry name" value="FDF"/>
    <property type="match status" value="1"/>
</dbReference>
<evidence type="ECO:0000256" key="3">
    <source>
        <dbReference type="SAM" id="MobiDB-lite"/>
    </source>
</evidence>
<dbReference type="PANTHER" id="PTHR13586:SF0">
    <property type="entry name" value="TRAILER HITCH, ISOFORM H"/>
    <property type="match status" value="1"/>
</dbReference>